<comment type="caution">
    <text evidence="1">The sequence shown here is derived from an EMBL/GenBank/DDBJ whole genome shotgun (WGS) entry which is preliminary data.</text>
</comment>
<dbReference type="EMBL" id="JOSY01000077">
    <property type="protein sequence ID" value="KFM14444.1"/>
    <property type="molecule type" value="Genomic_DNA"/>
</dbReference>
<dbReference type="AlphaFoldDB" id="A0A087RLU0"/>
<protein>
    <submittedName>
        <fullName evidence="1">Uncharacterized protein</fullName>
    </submittedName>
</protein>
<organism evidence="1 2">
    <name type="scientific">Marine Group I thaumarchaeote SCGC AAA799-D11</name>
    <dbReference type="NCBI Taxonomy" id="1502291"/>
    <lineage>
        <taxon>Archaea</taxon>
        <taxon>Nitrososphaerota</taxon>
        <taxon>Marine Group I</taxon>
    </lineage>
</organism>
<keyword evidence="2" id="KW-1185">Reference proteome</keyword>
<evidence type="ECO:0000313" key="1">
    <source>
        <dbReference type="EMBL" id="KFM14444.1"/>
    </source>
</evidence>
<proteinExistence type="predicted"/>
<dbReference type="STRING" id="1502291.AAA799D11_01804"/>
<sequence>MIQNVLEKEARLKELVIKLLEEKNLSDFELLDSLFDEIKEELQNHQKSRN</sequence>
<name>A0A087RLU0_9ARCH</name>
<evidence type="ECO:0000313" key="2">
    <source>
        <dbReference type="Proteomes" id="UP000029386"/>
    </source>
</evidence>
<accession>A0A087RLU0</accession>
<gene>
    <name evidence="1" type="ORF">AAA799D11_01804</name>
</gene>
<dbReference type="Proteomes" id="UP000029386">
    <property type="component" value="Unassembled WGS sequence"/>
</dbReference>
<reference evidence="1 2" key="1">
    <citation type="submission" date="2014-06" db="EMBL/GenBank/DDBJ databases">
        <authorList>
            <person name="Ngugi D.K."/>
            <person name="Blom J."/>
            <person name="Alam I."/>
            <person name="Rashid M."/>
            <person name="Baalawi W."/>
            <person name="Zhang G."/>
            <person name="Hikmawan T."/>
            <person name="Guan Y."/>
            <person name="Antunes A."/>
            <person name="Siam R."/>
            <person name="El-Dorry H."/>
            <person name="Bajic V."/>
            <person name="Stingl U."/>
        </authorList>
    </citation>
    <scope>NUCLEOTIDE SEQUENCE [LARGE SCALE GENOMIC DNA]</scope>
    <source>
        <strain evidence="1">SCGC AAA799-D11</strain>
    </source>
</reference>